<feature type="compositionally biased region" description="Polar residues" evidence="6">
    <location>
        <begin position="443"/>
        <end position="454"/>
    </location>
</feature>
<comment type="function">
    <text evidence="5">Cell division protein that is involved in the assembly of the Z ring. May serve as a membrane anchor for the Z ring.</text>
</comment>
<protein>
    <recommendedName>
        <fullName evidence="5">Cell division protein FtsA</fullName>
    </recommendedName>
</protein>
<keyword evidence="9" id="KW-1185">Reference proteome</keyword>
<sequence>MARNGFFTGLDIGTSSIKVLVAEYIAGEMNVIGVSNIKSSGVKDGIIVDIEAAAATIRTAIEQAEEKSGMTIETVNVGLPANLLQIEPTQGMVPIISDTKEIKDEDVESVIQSALTKSIVPDREVISIIPKEFVVDTFAGIRDPRGMMGTRLEMRALIYTGPSTIIHNLRRTVERAGIKAEHIIITPLSLTRSILNEGEREFGGIVIDLGGGQTTVAAMRAQELEYTNVYIEGGDYITKDISKVLKTSLQTAESLKFNFGEANVEQASDTETVQVEVVGAREPVEITERYLAEIISARLKHILDQVRQDLERGRLLDLPGGVILVGGGAILPGIVELAEQVLGTQVKLYVPNQVGIRNPIFANVIGMVEYVGTLTEVDEISQRAIYGDAMLRQQPIDIYRSAPTQPVKQPTQQSYSVGDYERYQTPKAPVETGYQVPPAEPTTRLQQQEVNSTEPKTKFSDRVRGIFGSMFD</sequence>
<evidence type="ECO:0000256" key="2">
    <source>
        <dbReference type="ARBA" id="ARBA00022618"/>
    </source>
</evidence>
<dbReference type="Proteomes" id="UP001549037">
    <property type="component" value="Unassembled WGS sequence"/>
</dbReference>
<comment type="subcellular location">
    <subcellularLocation>
        <location evidence="5">Cell membrane</location>
        <topology evidence="5">Peripheral membrane protein</topology>
        <orientation evidence="5">Cytoplasmic side</orientation>
    </subcellularLocation>
    <text evidence="5">Localizes to the Z ring in an FtsZ-dependent manner. Targeted to the membrane through a conserved C-terminal amphipathic helix.</text>
</comment>
<evidence type="ECO:0000256" key="1">
    <source>
        <dbReference type="ARBA" id="ARBA00022475"/>
    </source>
</evidence>
<evidence type="ECO:0000256" key="4">
    <source>
        <dbReference type="ARBA" id="ARBA00023306"/>
    </source>
</evidence>
<accession>A0ABV2JHW1</accession>
<feature type="region of interest" description="Disordered" evidence="6">
    <location>
        <begin position="431"/>
        <end position="457"/>
    </location>
</feature>
<dbReference type="CDD" id="cd24048">
    <property type="entry name" value="ASKHA_NBD_FtsA"/>
    <property type="match status" value="1"/>
</dbReference>
<keyword evidence="3 5" id="KW-0472">Membrane</keyword>
<dbReference type="GO" id="GO:0051301">
    <property type="term" value="P:cell division"/>
    <property type="evidence" value="ECO:0007669"/>
    <property type="project" value="UniProtKB-KW"/>
</dbReference>
<keyword evidence="1 5" id="KW-1003">Cell membrane</keyword>
<dbReference type="EMBL" id="JBEPLN010000046">
    <property type="protein sequence ID" value="MET3635140.1"/>
    <property type="molecule type" value="Genomic_DNA"/>
</dbReference>
<evidence type="ECO:0000256" key="5">
    <source>
        <dbReference type="HAMAP-Rule" id="MF_02033"/>
    </source>
</evidence>
<keyword evidence="2 5" id="KW-0132">Cell division</keyword>
<feature type="domain" description="SHS2" evidence="7">
    <location>
        <begin position="7"/>
        <end position="194"/>
    </location>
</feature>
<dbReference type="PANTHER" id="PTHR32432:SF4">
    <property type="entry name" value="CELL DIVISION PROTEIN FTSA"/>
    <property type="match status" value="1"/>
</dbReference>
<name>A0ABV2JHW1_9STRE</name>
<evidence type="ECO:0000259" key="7">
    <source>
        <dbReference type="SMART" id="SM00842"/>
    </source>
</evidence>
<dbReference type="InterPro" id="IPR043129">
    <property type="entry name" value="ATPase_NBD"/>
</dbReference>
<reference evidence="8 9" key="1">
    <citation type="submission" date="2024-06" db="EMBL/GenBank/DDBJ databases">
        <title>Genomic Encyclopedia of Type Strains, Phase IV (KMG-IV): sequencing the most valuable type-strain genomes for metagenomic binning, comparative biology and taxonomic classification.</title>
        <authorList>
            <person name="Goeker M."/>
        </authorList>
    </citation>
    <scope>NUCLEOTIDE SEQUENCE [LARGE SCALE GENOMIC DNA]</scope>
    <source>
        <strain evidence="8 9">DSM 28302</strain>
    </source>
</reference>
<gene>
    <name evidence="5" type="primary">ftsA</name>
    <name evidence="8" type="ORF">ABID28_001802</name>
</gene>
<comment type="subunit">
    <text evidence="5">Self-interacts. Interacts with FtsZ.</text>
</comment>
<proteinExistence type="inferred from homology"/>
<dbReference type="SMART" id="SM00842">
    <property type="entry name" value="FtsA"/>
    <property type="match status" value="1"/>
</dbReference>
<dbReference type="InterPro" id="IPR021873">
    <property type="entry name" value="FtsA_C"/>
</dbReference>
<dbReference type="InterPro" id="IPR020823">
    <property type="entry name" value="Cell_div_FtsA"/>
</dbReference>
<evidence type="ECO:0000256" key="3">
    <source>
        <dbReference type="ARBA" id="ARBA00023136"/>
    </source>
</evidence>
<dbReference type="Pfam" id="PF11983">
    <property type="entry name" value="FtsA_C"/>
    <property type="match status" value="1"/>
</dbReference>
<dbReference type="SUPFAM" id="SSF53067">
    <property type="entry name" value="Actin-like ATPase domain"/>
    <property type="match status" value="2"/>
</dbReference>
<organism evidence="8 9">
    <name type="scientific">Streptococcus porcorum</name>
    <dbReference type="NCBI Taxonomy" id="701526"/>
    <lineage>
        <taxon>Bacteria</taxon>
        <taxon>Bacillati</taxon>
        <taxon>Bacillota</taxon>
        <taxon>Bacilli</taxon>
        <taxon>Lactobacillales</taxon>
        <taxon>Streptococcaceae</taxon>
        <taxon>Streptococcus</taxon>
    </lineage>
</organism>
<dbReference type="Gene3D" id="3.30.420.40">
    <property type="match status" value="2"/>
</dbReference>
<dbReference type="InterPro" id="IPR050696">
    <property type="entry name" value="FtsA/MreB"/>
</dbReference>
<evidence type="ECO:0000256" key="6">
    <source>
        <dbReference type="SAM" id="MobiDB-lite"/>
    </source>
</evidence>
<dbReference type="InterPro" id="IPR003494">
    <property type="entry name" value="SHS2_FtsA"/>
</dbReference>
<comment type="similarity">
    <text evidence="5">Belongs to the FtsA/MreB family.</text>
</comment>
<dbReference type="NCBIfam" id="TIGR01174">
    <property type="entry name" value="ftsA"/>
    <property type="match status" value="1"/>
</dbReference>
<dbReference type="Gene3D" id="3.30.1490.110">
    <property type="match status" value="1"/>
</dbReference>
<dbReference type="RefSeq" id="WP_354369843.1">
    <property type="nucleotide sequence ID" value="NZ_JBEPLN010000046.1"/>
</dbReference>
<dbReference type="Pfam" id="PF14450">
    <property type="entry name" value="FtsA"/>
    <property type="match status" value="1"/>
</dbReference>
<keyword evidence="4 5" id="KW-0131">Cell cycle</keyword>
<dbReference type="PANTHER" id="PTHR32432">
    <property type="entry name" value="CELL DIVISION PROTEIN FTSA-RELATED"/>
    <property type="match status" value="1"/>
</dbReference>
<dbReference type="HAMAP" id="MF_02033">
    <property type="entry name" value="FtsA"/>
    <property type="match status" value="1"/>
</dbReference>
<evidence type="ECO:0000313" key="9">
    <source>
        <dbReference type="Proteomes" id="UP001549037"/>
    </source>
</evidence>
<comment type="caution">
    <text evidence="8">The sequence shown here is derived from an EMBL/GenBank/DDBJ whole genome shotgun (WGS) entry which is preliminary data.</text>
</comment>
<dbReference type="Pfam" id="PF02491">
    <property type="entry name" value="SHS2_FTSA"/>
    <property type="match status" value="1"/>
</dbReference>
<evidence type="ECO:0000313" key="8">
    <source>
        <dbReference type="EMBL" id="MET3635140.1"/>
    </source>
</evidence>